<feature type="transmembrane region" description="Helical" evidence="1">
    <location>
        <begin position="74"/>
        <end position="96"/>
    </location>
</feature>
<evidence type="ECO:0000256" key="1">
    <source>
        <dbReference type="SAM" id="Phobius"/>
    </source>
</evidence>
<keyword evidence="3" id="KW-1185">Reference proteome</keyword>
<evidence type="ECO:0000313" key="3">
    <source>
        <dbReference type="Proteomes" id="UP000076947"/>
    </source>
</evidence>
<name>A0A177IV24_9CORY</name>
<keyword evidence="1" id="KW-1133">Transmembrane helix</keyword>
<organism evidence="2 3">
    <name type="scientific">Corynebacterium stationis</name>
    <dbReference type="NCBI Taxonomy" id="1705"/>
    <lineage>
        <taxon>Bacteria</taxon>
        <taxon>Bacillati</taxon>
        <taxon>Actinomycetota</taxon>
        <taxon>Actinomycetes</taxon>
        <taxon>Mycobacteriales</taxon>
        <taxon>Corynebacteriaceae</taxon>
        <taxon>Corynebacterium</taxon>
    </lineage>
</organism>
<evidence type="ECO:0000313" key="2">
    <source>
        <dbReference type="EMBL" id="OAH32679.1"/>
    </source>
</evidence>
<keyword evidence="1" id="KW-0472">Membrane</keyword>
<dbReference type="OrthoDB" id="4410789at2"/>
<sequence>MSSNFVPFEFSRAEAVGGLVWLSVGALLSLVLEVVYLGAYLTMPNGVRIAFPLTVAIAWWFNKALTKTARLWSPNIFIAAIPLAVWVLGFFAFLVIGSTTGDQWLGSNIRTVALLFAGIIGGIWPFVGPK</sequence>
<keyword evidence="1" id="KW-0812">Transmembrane</keyword>
<feature type="transmembrane region" description="Helical" evidence="1">
    <location>
        <begin position="46"/>
        <end position="62"/>
    </location>
</feature>
<dbReference type="RefSeq" id="WP_066837356.1">
    <property type="nucleotide sequence ID" value="NZ_LSTQ01000001.1"/>
</dbReference>
<dbReference type="EMBL" id="LSTQ01000001">
    <property type="protein sequence ID" value="OAH32679.1"/>
    <property type="molecule type" value="Genomic_DNA"/>
</dbReference>
<protein>
    <submittedName>
        <fullName evidence="2">Uncharacterized protein</fullName>
    </submittedName>
</protein>
<comment type="caution">
    <text evidence="2">The sequence shown here is derived from an EMBL/GenBank/DDBJ whole genome shotgun (WGS) entry which is preliminary data.</text>
</comment>
<gene>
    <name evidence="2" type="ORF">AYJ05_03215</name>
</gene>
<dbReference type="Proteomes" id="UP000076947">
    <property type="component" value="Unassembled WGS sequence"/>
</dbReference>
<dbReference type="STRING" id="1705.CA21670_07685"/>
<feature type="transmembrane region" description="Helical" evidence="1">
    <location>
        <begin position="20"/>
        <end position="39"/>
    </location>
</feature>
<feature type="transmembrane region" description="Helical" evidence="1">
    <location>
        <begin position="108"/>
        <end position="127"/>
    </location>
</feature>
<accession>A0A177IV24</accession>
<proteinExistence type="predicted"/>
<reference evidence="3" key="1">
    <citation type="submission" date="2016-02" db="EMBL/GenBank/DDBJ databases">
        <authorList>
            <person name="Kaur G."/>
            <person name="Nair G.R."/>
            <person name="Mayilraj S."/>
        </authorList>
    </citation>
    <scope>NUCLEOTIDE SEQUENCE [LARGE SCALE GENOMIC DNA]</scope>
    <source>
        <strain evidence="3">GA-15</strain>
    </source>
</reference>
<dbReference type="AlphaFoldDB" id="A0A177IV24"/>